<evidence type="ECO:0000256" key="2">
    <source>
        <dbReference type="ARBA" id="ARBA00022448"/>
    </source>
</evidence>
<feature type="transmembrane region" description="Helical" evidence="8">
    <location>
        <begin position="187"/>
        <end position="209"/>
    </location>
</feature>
<dbReference type="AlphaFoldDB" id="A0A3B1BZJ0"/>
<keyword evidence="6 8" id="KW-1133">Transmembrane helix</keyword>
<dbReference type="GO" id="GO:0015920">
    <property type="term" value="P:lipopolysaccharide transport"/>
    <property type="evidence" value="ECO:0007669"/>
    <property type="project" value="TreeGrafter"/>
</dbReference>
<dbReference type="PANTHER" id="PTHR30413">
    <property type="entry name" value="INNER MEMBRANE TRANSPORT PERMEASE"/>
    <property type="match status" value="1"/>
</dbReference>
<dbReference type="InterPro" id="IPR047817">
    <property type="entry name" value="ABC2_TM_bact-type"/>
</dbReference>
<keyword evidence="5 8" id="KW-0812">Transmembrane</keyword>
<evidence type="ECO:0000256" key="8">
    <source>
        <dbReference type="SAM" id="Phobius"/>
    </source>
</evidence>
<protein>
    <submittedName>
        <fullName evidence="10">O-antigen export system, permease protein</fullName>
    </submittedName>
</protein>
<dbReference type="EMBL" id="UOGE01000089">
    <property type="protein sequence ID" value="VAX23716.1"/>
    <property type="molecule type" value="Genomic_DNA"/>
</dbReference>
<feature type="domain" description="ABC transmembrane type-2" evidence="9">
    <location>
        <begin position="45"/>
        <end position="264"/>
    </location>
</feature>
<dbReference type="GO" id="GO:0140359">
    <property type="term" value="F:ABC-type transporter activity"/>
    <property type="evidence" value="ECO:0007669"/>
    <property type="project" value="InterPro"/>
</dbReference>
<reference evidence="10" key="1">
    <citation type="submission" date="2018-06" db="EMBL/GenBank/DDBJ databases">
        <authorList>
            <person name="Zhirakovskaya E."/>
        </authorList>
    </citation>
    <scope>NUCLEOTIDE SEQUENCE</scope>
</reference>
<gene>
    <name evidence="10" type="ORF">MNBD_NITROSPINAE02-1768</name>
</gene>
<feature type="transmembrane region" description="Helical" evidence="8">
    <location>
        <begin position="118"/>
        <end position="146"/>
    </location>
</feature>
<evidence type="ECO:0000256" key="3">
    <source>
        <dbReference type="ARBA" id="ARBA00022475"/>
    </source>
</evidence>
<evidence type="ECO:0000256" key="6">
    <source>
        <dbReference type="ARBA" id="ARBA00022989"/>
    </source>
</evidence>
<evidence type="ECO:0000313" key="10">
    <source>
        <dbReference type="EMBL" id="VAX23716.1"/>
    </source>
</evidence>
<feature type="transmembrane region" description="Helical" evidence="8">
    <location>
        <begin position="78"/>
        <end position="98"/>
    </location>
</feature>
<keyword evidence="4" id="KW-0997">Cell inner membrane</keyword>
<evidence type="ECO:0000256" key="5">
    <source>
        <dbReference type="ARBA" id="ARBA00022692"/>
    </source>
</evidence>
<keyword evidence="7 8" id="KW-0472">Membrane</keyword>
<dbReference type="PANTHER" id="PTHR30413:SF8">
    <property type="entry name" value="TRANSPORT PERMEASE PROTEIN"/>
    <property type="match status" value="1"/>
</dbReference>
<comment type="subcellular location">
    <subcellularLocation>
        <location evidence="1">Cell inner membrane</location>
        <topology evidence="1">Multi-pass membrane protein</topology>
    </subcellularLocation>
</comment>
<feature type="transmembrane region" description="Helical" evidence="8">
    <location>
        <begin position="44"/>
        <end position="66"/>
    </location>
</feature>
<dbReference type="PROSITE" id="PS51012">
    <property type="entry name" value="ABC_TM2"/>
    <property type="match status" value="1"/>
</dbReference>
<accession>A0A3B1BZJ0</accession>
<proteinExistence type="predicted"/>
<dbReference type="InterPro" id="IPR013525">
    <property type="entry name" value="ABC2_TM"/>
</dbReference>
<evidence type="ECO:0000256" key="1">
    <source>
        <dbReference type="ARBA" id="ARBA00004429"/>
    </source>
</evidence>
<keyword evidence="3" id="KW-1003">Cell membrane</keyword>
<organism evidence="10">
    <name type="scientific">hydrothermal vent metagenome</name>
    <dbReference type="NCBI Taxonomy" id="652676"/>
    <lineage>
        <taxon>unclassified sequences</taxon>
        <taxon>metagenomes</taxon>
        <taxon>ecological metagenomes</taxon>
    </lineage>
</organism>
<dbReference type="GO" id="GO:0005886">
    <property type="term" value="C:plasma membrane"/>
    <property type="evidence" value="ECO:0007669"/>
    <property type="project" value="UniProtKB-SubCell"/>
</dbReference>
<feature type="transmembrane region" description="Helical" evidence="8">
    <location>
        <begin position="152"/>
        <end position="175"/>
    </location>
</feature>
<keyword evidence="2" id="KW-0813">Transport</keyword>
<evidence type="ECO:0000259" key="9">
    <source>
        <dbReference type="PROSITE" id="PS51012"/>
    </source>
</evidence>
<feature type="transmembrane region" description="Helical" evidence="8">
    <location>
        <begin position="238"/>
        <end position="261"/>
    </location>
</feature>
<name>A0A3B1BZJ0_9ZZZZ</name>
<dbReference type="Pfam" id="PF01061">
    <property type="entry name" value="ABC2_membrane"/>
    <property type="match status" value="1"/>
</dbReference>
<evidence type="ECO:0000256" key="7">
    <source>
        <dbReference type="ARBA" id="ARBA00023136"/>
    </source>
</evidence>
<sequence length="272" mass="30827">MENHTTTIEAGKSNRQYWNDLWDYRELFYFLAWRDVLVRYKQTVIGIAWSVIRPVLTMVVFTVIFGNLAKFPSDGAPYPVMVFVAMLPWQFFATALIACGDSVVGKSSMVSKIYFPRLIIPVTAVSVSLVDFVVSFFILVALMAWFQFVPGLAIIALPLFTIMIFALSLGIGLLFASLNVKYRDFKFIVPFMVQLGLYISPVGFSSSVIPEKWRFIYSLNPVVGIIDGFRWAILGNPMYWPGFYVSLVVTIVSLTAGIMYFRKTEDDFADVI</sequence>
<evidence type="ECO:0000256" key="4">
    <source>
        <dbReference type="ARBA" id="ARBA00022519"/>
    </source>
</evidence>